<dbReference type="InterPro" id="IPR029016">
    <property type="entry name" value="GAF-like_dom_sf"/>
</dbReference>
<evidence type="ECO:0000313" key="2">
    <source>
        <dbReference type="EMBL" id="GAA3551649.1"/>
    </source>
</evidence>
<evidence type="ECO:0000259" key="1">
    <source>
        <dbReference type="Pfam" id="PF13185"/>
    </source>
</evidence>
<evidence type="ECO:0000313" key="3">
    <source>
        <dbReference type="Proteomes" id="UP001500767"/>
    </source>
</evidence>
<dbReference type="Gene3D" id="3.30.450.40">
    <property type="match status" value="1"/>
</dbReference>
<name>A0ABP6WK49_9ACTN</name>
<dbReference type="EMBL" id="BAAAYR010000001">
    <property type="protein sequence ID" value="GAA3551649.1"/>
    <property type="molecule type" value="Genomic_DNA"/>
</dbReference>
<gene>
    <name evidence="2" type="ORF">GCM10022197_03240</name>
</gene>
<protein>
    <submittedName>
        <fullName evidence="2">GAF domain-containing protein</fullName>
    </submittedName>
</protein>
<keyword evidence="3" id="KW-1185">Reference proteome</keyword>
<sequence length="256" mass="26944">MTAAPPPSGEQPTDEDGVRAGLTASYLMAVAQEVGGAPLVPAALTRAAVRVLPVDGAGLSTMVSVLRQPLAASDEDSRKAEELQTSLGEGPCLDAAEEQAAIVADHDELVARWPLYAEELVRKTSYRAVAAVPLRAAGRGIFAALDLYSADPRLTDRLDARDVAEVAETAGALLTTCVAQIQDVDSPGAGPEWYRLASGPRHDVWVAIGMVMGSRAERTRDALSVLRAHAYSKGRSLDDLAADVVHGRLPLSELTD</sequence>
<comment type="caution">
    <text evidence="2">The sequence shown here is derived from an EMBL/GenBank/DDBJ whole genome shotgun (WGS) entry which is preliminary data.</text>
</comment>
<accession>A0ABP6WK49</accession>
<dbReference type="SUPFAM" id="SSF55781">
    <property type="entry name" value="GAF domain-like"/>
    <property type="match status" value="1"/>
</dbReference>
<dbReference type="RefSeq" id="WP_204912540.1">
    <property type="nucleotide sequence ID" value="NZ_BAAAYR010000001.1"/>
</dbReference>
<organism evidence="2 3">
    <name type="scientific">Microlunatus spumicola</name>
    <dbReference type="NCBI Taxonomy" id="81499"/>
    <lineage>
        <taxon>Bacteria</taxon>
        <taxon>Bacillati</taxon>
        <taxon>Actinomycetota</taxon>
        <taxon>Actinomycetes</taxon>
        <taxon>Propionibacteriales</taxon>
        <taxon>Propionibacteriaceae</taxon>
        <taxon>Microlunatus</taxon>
    </lineage>
</organism>
<dbReference type="Proteomes" id="UP001500767">
    <property type="component" value="Unassembled WGS sequence"/>
</dbReference>
<proteinExistence type="predicted"/>
<dbReference type="InterPro" id="IPR003018">
    <property type="entry name" value="GAF"/>
</dbReference>
<feature type="domain" description="GAF" evidence="1">
    <location>
        <begin position="57"/>
        <end position="173"/>
    </location>
</feature>
<dbReference type="Pfam" id="PF13185">
    <property type="entry name" value="GAF_2"/>
    <property type="match status" value="1"/>
</dbReference>
<reference evidence="3" key="1">
    <citation type="journal article" date="2019" name="Int. J. Syst. Evol. Microbiol.">
        <title>The Global Catalogue of Microorganisms (GCM) 10K type strain sequencing project: providing services to taxonomists for standard genome sequencing and annotation.</title>
        <authorList>
            <consortium name="The Broad Institute Genomics Platform"/>
            <consortium name="The Broad Institute Genome Sequencing Center for Infectious Disease"/>
            <person name="Wu L."/>
            <person name="Ma J."/>
        </authorList>
    </citation>
    <scope>NUCLEOTIDE SEQUENCE [LARGE SCALE GENOMIC DNA]</scope>
    <source>
        <strain evidence="3">JCM 16540</strain>
    </source>
</reference>